<dbReference type="Pfam" id="PF15283">
    <property type="entry name" value="DUF4595"/>
    <property type="match status" value="1"/>
</dbReference>
<dbReference type="Proteomes" id="UP001501508">
    <property type="component" value="Unassembled WGS sequence"/>
</dbReference>
<protein>
    <recommendedName>
        <fullName evidence="1">DUF4595 domain-containing protein</fullName>
    </recommendedName>
</protein>
<evidence type="ECO:0000259" key="1">
    <source>
        <dbReference type="Pfam" id="PF15283"/>
    </source>
</evidence>
<gene>
    <name evidence="2" type="ORF">GCM10023091_27830</name>
</gene>
<comment type="caution">
    <text evidence="2">The sequence shown here is derived from an EMBL/GenBank/DDBJ whole genome shotgun (WGS) entry which is preliminary data.</text>
</comment>
<keyword evidence="3" id="KW-1185">Reference proteome</keyword>
<organism evidence="2 3">
    <name type="scientific">Ravibacter arvi</name>
    <dbReference type="NCBI Taxonomy" id="2051041"/>
    <lineage>
        <taxon>Bacteria</taxon>
        <taxon>Pseudomonadati</taxon>
        <taxon>Bacteroidota</taxon>
        <taxon>Cytophagia</taxon>
        <taxon>Cytophagales</taxon>
        <taxon>Spirosomataceae</taxon>
        <taxon>Ravibacter</taxon>
    </lineage>
</organism>
<dbReference type="EMBL" id="BAABEY010000026">
    <property type="protein sequence ID" value="GAA4441909.1"/>
    <property type="molecule type" value="Genomic_DNA"/>
</dbReference>
<sequence length="240" mass="26966">MSFACKPEKNPEPEASCEEGARLVTQKLGDIPIAIEYDNEGRISKVFRSDGQGLIENYQYTSDTTAVITRNFRDGGVGNTFNIVLNNKGYIKRYVTVGAGDNSYTITYLYDADGYLSEYSIKFTKPAQTLRSVYTYKDGNRTGSKSYTDGKLTYTEDYAYTEDLNKADVIFNGNQPGILGHLSKNLLSSIKRTYPDGKKESYSFVYKLNKTGYAESVSQVYVDQANKKTEQTNIYTYVCP</sequence>
<dbReference type="InterPro" id="IPR027931">
    <property type="entry name" value="DUF4595"/>
</dbReference>
<reference evidence="3" key="1">
    <citation type="journal article" date="2019" name="Int. J. Syst. Evol. Microbiol.">
        <title>The Global Catalogue of Microorganisms (GCM) 10K type strain sequencing project: providing services to taxonomists for standard genome sequencing and annotation.</title>
        <authorList>
            <consortium name="The Broad Institute Genomics Platform"/>
            <consortium name="The Broad Institute Genome Sequencing Center for Infectious Disease"/>
            <person name="Wu L."/>
            <person name="Ma J."/>
        </authorList>
    </citation>
    <scope>NUCLEOTIDE SEQUENCE [LARGE SCALE GENOMIC DNA]</scope>
    <source>
        <strain evidence="3">JCM 31920</strain>
    </source>
</reference>
<accession>A0ABP8M1R0</accession>
<proteinExistence type="predicted"/>
<feature type="domain" description="DUF4595" evidence="1">
    <location>
        <begin position="35"/>
        <end position="213"/>
    </location>
</feature>
<evidence type="ECO:0000313" key="2">
    <source>
        <dbReference type="EMBL" id="GAA4441909.1"/>
    </source>
</evidence>
<name>A0ABP8M1R0_9BACT</name>
<evidence type="ECO:0000313" key="3">
    <source>
        <dbReference type="Proteomes" id="UP001501508"/>
    </source>
</evidence>